<proteinExistence type="predicted"/>
<dbReference type="Proteomes" id="UP000242519">
    <property type="component" value="Unassembled WGS sequence"/>
</dbReference>
<protein>
    <submittedName>
        <fullName evidence="2">DNA polymerase III subunit alpha</fullName>
    </submittedName>
</protein>
<keyword evidence="3" id="KW-1185">Reference proteome</keyword>
<evidence type="ECO:0000256" key="1">
    <source>
        <dbReference type="SAM" id="MobiDB-lite"/>
    </source>
</evidence>
<sequence>MEFTNRLRTERRGGYPACPANAASQIKEKKEVAKPNHLKDRCYSSVVGKSFSSPPASLLSTGNLQLWMYPARPQLPHDDPCPRRKYPSSPYTHLPPPYNLDTVHANPLHQCNSRDSKSLVDCQFQTAEQASRHAREVCDACAKDAEYVFVEASEEPKDNDFVLC</sequence>
<organism evidence="2 3">
    <name type="scientific">Diplocarpon coronariae</name>
    <dbReference type="NCBI Taxonomy" id="2795749"/>
    <lineage>
        <taxon>Eukaryota</taxon>
        <taxon>Fungi</taxon>
        <taxon>Dikarya</taxon>
        <taxon>Ascomycota</taxon>
        <taxon>Pezizomycotina</taxon>
        <taxon>Leotiomycetes</taxon>
        <taxon>Helotiales</taxon>
        <taxon>Drepanopezizaceae</taxon>
        <taxon>Diplocarpon</taxon>
    </lineage>
</organism>
<feature type="region of interest" description="Disordered" evidence="1">
    <location>
        <begin position="78"/>
        <end position="98"/>
    </location>
</feature>
<dbReference type="InParanoid" id="A0A218ZE67"/>
<dbReference type="EMBL" id="MZNU01000058">
    <property type="protein sequence ID" value="OWP06044.1"/>
    <property type="molecule type" value="Genomic_DNA"/>
</dbReference>
<evidence type="ECO:0000313" key="2">
    <source>
        <dbReference type="EMBL" id="OWP06044.1"/>
    </source>
</evidence>
<reference evidence="2 3" key="1">
    <citation type="submission" date="2017-04" db="EMBL/GenBank/DDBJ databases">
        <title>Draft genome sequence of Marssonina coronaria NL1: causal agent of apple blotch.</title>
        <authorList>
            <person name="Cheng Q."/>
        </authorList>
    </citation>
    <scope>NUCLEOTIDE SEQUENCE [LARGE SCALE GENOMIC DNA]</scope>
    <source>
        <strain evidence="2 3">NL1</strain>
    </source>
</reference>
<name>A0A218ZE67_9HELO</name>
<evidence type="ECO:0000313" key="3">
    <source>
        <dbReference type="Proteomes" id="UP000242519"/>
    </source>
</evidence>
<gene>
    <name evidence="2" type="ORF">B2J93_1801</name>
</gene>
<dbReference type="AlphaFoldDB" id="A0A218ZE67"/>
<accession>A0A218ZE67</accession>
<comment type="caution">
    <text evidence="2">The sequence shown here is derived from an EMBL/GenBank/DDBJ whole genome shotgun (WGS) entry which is preliminary data.</text>
</comment>